<proteinExistence type="predicted"/>
<organism evidence="2 3">
    <name type="scientific">Lophiostoma macrostomum CBS 122681</name>
    <dbReference type="NCBI Taxonomy" id="1314788"/>
    <lineage>
        <taxon>Eukaryota</taxon>
        <taxon>Fungi</taxon>
        <taxon>Dikarya</taxon>
        <taxon>Ascomycota</taxon>
        <taxon>Pezizomycotina</taxon>
        <taxon>Dothideomycetes</taxon>
        <taxon>Pleosporomycetidae</taxon>
        <taxon>Pleosporales</taxon>
        <taxon>Lophiostomataceae</taxon>
        <taxon>Lophiostoma</taxon>
    </lineage>
</organism>
<feature type="compositionally biased region" description="Low complexity" evidence="1">
    <location>
        <begin position="74"/>
        <end position="85"/>
    </location>
</feature>
<dbReference type="Proteomes" id="UP000799324">
    <property type="component" value="Unassembled WGS sequence"/>
</dbReference>
<feature type="compositionally biased region" description="Polar residues" evidence="1">
    <location>
        <begin position="131"/>
        <end position="148"/>
    </location>
</feature>
<sequence length="389" mass="43339">MPRPRMISIAGGNWENSNPANADSDPDSVMSDPDNPNDPSSSSSSGSSSANSWLTVNEYDGDEMEDAGTIADISGNSGSSSSSSDSSHDTLAGFDSELDQFILRNPKPLPGPDGRIRALRNVDSPSPPRVDQSSDYSEGYWSDTSSSSEADDGEARDPSPQPPAPHPRPLAPRVLKRADVLRSRDGRSVTLNLEPRDDWNPMEGYDLKGLEDRMGQEDFLEAVFHRVGLAVDIFRCGNNIRRNAPDSRRGLLKEYVCATKCHSVASILRSIKPPRLQRETISELAVRSFQPWGMMAEFLQEWQAVNDMLDDPDRPAEDEIPAFPTINRLYLESQRTRERLKKELEAILKYTVIDYDGNTVNMRQTVVFFERAFRIGHHFGPDEPVQVPM</sequence>
<feature type="compositionally biased region" description="Low complexity" evidence="1">
    <location>
        <begin position="27"/>
        <end position="52"/>
    </location>
</feature>
<feature type="region of interest" description="Disordered" evidence="1">
    <location>
        <begin position="1"/>
        <end position="174"/>
    </location>
</feature>
<gene>
    <name evidence="2" type="ORF">K491DRAFT_683094</name>
</gene>
<evidence type="ECO:0000256" key="1">
    <source>
        <dbReference type="SAM" id="MobiDB-lite"/>
    </source>
</evidence>
<keyword evidence="3" id="KW-1185">Reference proteome</keyword>
<evidence type="ECO:0000313" key="2">
    <source>
        <dbReference type="EMBL" id="KAF2650319.1"/>
    </source>
</evidence>
<accession>A0A6A6SRH7</accession>
<feature type="compositionally biased region" description="Pro residues" evidence="1">
    <location>
        <begin position="159"/>
        <end position="170"/>
    </location>
</feature>
<name>A0A6A6SRH7_9PLEO</name>
<reference evidence="2" key="1">
    <citation type="journal article" date="2020" name="Stud. Mycol.">
        <title>101 Dothideomycetes genomes: a test case for predicting lifestyles and emergence of pathogens.</title>
        <authorList>
            <person name="Haridas S."/>
            <person name="Albert R."/>
            <person name="Binder M."/>
            <person name="Bloem J."/>
            <person name="Labutti K."/>
            <person name="Salamov A."/>
            <person name="Andreopoulos B."/>
            <person name="Baker S."/>
            <person name="Barry K."/>
            <person name="Bills G."/>
            <person name="Bluhm B."/>
            <person name="Cannon C."/>
            <person name="Castanera R."/>
            <person name="Culley D."/>
            <person name="Daum C."/>
            <person name="Ezra D."/>
            <person name="Gonzalez J."/>
            <person name="Henrissat B."/>
            <person name="Kuo A."/>
            <person name="Liang C."/>
            <person name="Lipzen A."/>
            <person name="Lutzoni F."/>
            <person name="Magnuson J."/>
            <person name="Mondo S."/>
            <person name="Nolan M."/>
            <person name="Ohm R."/>
            <person name="Pangilinan J."/>
            <person name="Park H.-J."/>
            <person name="Ramirez L."/>
            <person name="Alfaro M."/>
            <person name="Sun H."/>
            <person name="Tritt A."/>
            <person name="Yoshinaga Y."/>
            <person name="Zwiers L.-H."/>
            <person name="Turgeon B."/>
            <person name="Goodwin S."/>
            <person name="Spatafora J."/>
            <person name="Crous P."/>
            <person name="Grigoriev I."/>
        </authorList>
    </citation>
    <scope>NUCLEOTIDE SEQUENCE</scope>
    <source>
        <strain evidence="2">CBS 122681</strain>
    </source>
</reference>
<dbReference type="EMBL" id="MU004459">
    <property type="protein sequence ID" value="KAF2650319.1"/>
    <property type="molecule type" value="Genomic_DNA"/>
</dbReference>
<evidence type="ECO:0000313" key="3">
    <source>
        <dbReference type="Proteomes" id="UP000799324"/>
    </source>
</evidence>
<protein>
    <submittedName>
        <fullName evidence="2">Uncharacterized protein</fullName>
    </submittedName>
</protein>
<dbReference type="AlphaFoldDB" id="A0A6A6SRH7"/>